<reference evidence="1 2" key="1">
    <citation type="journal article" date="2024" name="J Genomics">
        <title>Draft genome sequencing and assembly of Favolaschia claudopus CIRM-BRFM 2984 isolated from oak limbs.</title>
        <authorList>
            <person name="Navarro D."/>
            <person name="Drula E."/>
            <person name="Chaduli D."/>
            <person name="Cazenave R."/>
            <person name="Ahrendt S."/>
            <person name="Wang J."/>
            <person name="Lipzen A."/>
            <person name="Daum C."/>
            <person name="Barry K."/>
            <person name="Grigoriev I.V."/>
            <person name="Favel A."/>
            <person name="Rosso M.N."/>
            <person name="Martin F."/>
        </authorList>
    </citation>
    <scope>NUCLEOTIDE SEQUENCE [LARGE SCALE GENOMIC DNA]</scope>
    <source>
        <strain evidence="1 2">CIRM-BRFM 2984</strain>
    </source>
</reference>
<dbReference type="EMBL" id="JAWWNJ010000097">
    <property type="protein sequence ID" value="KAK6996500.1"/>
    <property type="molecule type" value="Genomic_DNA"/>
</dbReference>
<accession>A0AAV9ZYZ8</accession>
<dbReference type="Proteomes" id="UP001362999">
    <property type="component" value="Unassembled WGS sequence"/>
</dbReference>
<name>A0AAV9ZYZ8_9AGAR</name>
<sequence length="210" mass="24138">MIFFESSIQARTSSDLYYCSSRRRMMHTVPLRLRRPVRHRRIKTLRTQAAITRRFTCAQTQLFVICLRLSARTTSLSKRYLPSSCPIYRVQSVDTNSLHCRPRPPHILCLFVSRLQYTTGRRQPKAVHRGGMLPSRSRLRPWCWCSWRRTGILIVVAASMRTRLTAMQEDRLRKEGCCSAVSGRRVCEVPPAGGRGCRLVNTQVSSMPAA</sequence>
<evidence type="ECO:0000313" key="1">
    <source>
        <dbReference type="EMBL" id="KAK6996500.1"/>
    </source>
</evidence>
<protein>
    <submittedName>
        <fullName evidence="1">Uncharacterized protein</fullName>
    </submittedName>
</protein>
<proteinExistence type="predicted"/>
<keyword evidence="2" id="KW-1185">Reference proteome</keyword>
<evidence type="ECO:0000313" key="2">
    <source>
        <dbReference type="Proteomes" id="UP001362999"/>
    </source>
</evidence>
<gene>
    <name evidence="1" type="ORF">R3P38DRAFT_3071130</name>
</gene>
<comment type="caution">
    <text evidence="1">The sequence shown here is derived from an EMBL/GenBank/DDBJ whole genome shotgun (WGS) entry which is preliminary data.</text>
</comment>
<dbReference type="AlphaFoldDB" id="A0AAV9ZYZ8"/>
<organism evidence="1 2">
    <name type="scientific">Favolaschia claudopus</name>
    <dbReference type="NCBI Taxonomy" id="2862362"/>
    <lineage>
        <taxon>Eukaryota</taxon>
        <taxon>Fungi</taxon>
        <taxon>Dikarya</taxon>
        <taxon>Basidiomycota</taxon>
        <taxon>Agaricomycotina</taxon>
        <taxon>Agaricomycetes</taxon>
        <taxon>Agaricomycetidae</taxon>
        <taxon>Agaricales</taxon>
        <taxon>Marasmiineae</taxon>
        <taxon>Mycenaceae</taxon>
        <taxon>Favolaschia</taxon>
    </lineage>
</organism>